<dbReference type="Proteomes" id="UP000186165">
    <property type="component" value="Chromosome"/>
</dbReference>
<dbReference type="PANTHER" id="PTHR36923">
    <property type="entry name" value="FERREDOXIN"/>
    <property type="match status" value="1"/>
</dbReference>
<proteinExistence type="predicted"/>
<dbReference type="InterPro" id="IPR051269">
    <property type="entry name" value="Fe-S_cluster_ET"/>
</dbReference>
<dbReference type="EMBL" id="CP016070">
    <property type="protein sequence ID" value="AOW79242.1"/>
    <property type="molecule type" value="Genomic_DNA"/>
</dbReference>
<evidence type="ECO:0000313" key="11">
    <source>
        <dbReference type="Proteomes" id="UP000186165"/>
    </source>
</evidence>
<keyword evidence="5 7" id="KW-0408">Iron</keyword>
<dbReference type="GeneID" id="30416561"/>
<name>A0A1D8S1J9_9EURY</name>
<keyword evidence="3 7" id="KW-0479">Metal-binding</keyword>
<evidence type="ECO:0000256" key="2">
    <source>
        <dbReference type="ARBA" id="ARBA00022448"/>
    </source>
</evidence>
<dbReference type="PANTHER" id="PTHR36923:SF3">
    <property type="entry name" value="FERREDOXIN"/>
    <property type="match status" value="1"/>
</dbReference>
<gene>
    <name evidence="9" type="ORF">HSR6_0032</name>
    <name evidence="8" type="ORF">HTSR_0032</name>
</gene>
<keyword evidence="11" id="KW-1185">Reference proteome</keyword>
<keyword evidence="2 7" id="KW-0813">Transport</keyword>
<reference evidence="11" key="2">
    <citation type="submission" date="2016-08" db="EMBL/GenBank/DDBJ databases">
        <title>Discovery of first anaerobic lithoheterotrophic haloarchae widely represented in hypersaline habitats.</title>
        <authorList>
            <person name="Sorokin D.Y."/>
            <person name="Kublanov I.V."/>
            <person name="Roman P."/>
            <person name="Sinninghe Damste J.S."/>
            <person name="Golyshin P.N."/>
            <person name="Rojo D."/>
            <person name="Ciordia S."/>
            <person name="Mena Md.C."/>
            <person name="Ferrer M."/>
            <person name="Smedile F."/>
            <person name="Messina E."/>
            <person name="La Cono V."/>
            <person name="Yakimov M.M."/>
        </authorList>
    </citation>
    <scope>NUCLEOTIDE SEQUENCE [LARGE SCALE GENOMIC DNA]</scope>
    <source>
        <strain evidence="11">HSR6</strain>
    </source>
</reference>
<dbReference type="GO" id="GO:0051536">
    <property type="term" value="F:iron-sulfur cluster binding"/>
    <property type="evidence" value="ECO:0007669"/>
    <property type="project" value="UniProtKB-KW"/>
</dbReference>
<sequence length="67" mass="7171">MAEVEVDQDLCIADQVCASMHPDIFEMGDDGFAHVVDGMEELEDAGDIDRAKEAAEACPVDAITVSE</sequence>
<evidence type="ECO:0000256" key="3">
    <source>
        <dbReference type="ARBA" id="ARBA00022723"/>
    </source>
</evidence>
<evidence type="ECO:0000313" key="9">
    <source>
        <dbReference type="EMBL" id="APE94508.1"/>
    </source>
</evidence>
<dbReference type="Gene3D" id="3.30.70.20">
    <property type="match status" value="1"/>
</dbReference>
<dbReference type="GO" id="GO:0005506">
    <property type="term" value="F:iron ion binding"/>
    <property type="evidence" value="ECO:0007669"/>
    <property type="project" value="UniProtKB-UniRule"/>
</dbReference>
<dbReference type="GO" id="GO:0009055">
    <property type="term" value="F:electron transfer activity"/>
    <property type="evidence" value="ECO:0007669"/>
    <property type="project" value="UniProtKB-UniRule"/>
</dbReference>
<dbReference type="OrthoDB" id="5583at2157"/>
<comment type="cofactor">
    <cofactor evidence="1">
        <name>[4Fe-4S] cluster</name>
        <dbReference type="ChEBI" id="CHEBI:49883"/>
    </cofactor>
</comment>
<reference evidence="9" key="3">
    <citation type="journal article" date="2017" name="ISME J.">
        <title>Discovery of anaerobic lithoheterotrophic haloarchaea, ubiquitous in hypersaline habitats.</title>
        <authorList>
            <person name="Sorokin D.Y."/>
            <person name="Messina E."/>
            <person name="Smedile F."/>
            <person name="Roman P."/>
            <person name="Damste J.S.S."/>
            <person name="Ciordia S."/>
            <person name="Mena M.C."/>
            <person name="Ferrer M."/>
            <person name="Golyshin P.N."/>
            <person name="Kublanov I.V."/>
            <person name="Samarov N.I."/>
            <person name="Toshchakov S.V."/>
            <person name="La Cono V."/>
            <person name="Yakimov M.M."/>
        </authorList>
    </citation>
    <scope>NUCLEOTIDE SEQUENCE</scope>
    <source>
        <strain evidence="9">HSR6</strain>
    </source>
</reference>
<dbReference type="SUPFAM" id="SSF54862">
    <property type="entry name" value="4Fe-4S ferredoxins"/>
    <property type="match status" value="1"/>
</dbReference>
<evidence type="ECO:0000256" key="4">
    <source>
        <dbReference type="ARBA" id="ARBA00022982"/>
    </source>
</evidence>
<reference evidence="8 10" key="1">
    <citation type="submission" date="2016-06" db="EMBL/GenBank/DDBJ databases">
        <title>Discovery of anaerobic lithoheterotrophic haloarchaeon capable of sulfur respiration by hydrogen and formate.</title>
        <authorList>
            <person name="Sorokin D.Y."/>
            <person name="Kublanov I.V."/>
            <person name="Roman P."/>
            <person name="Sinninghe Damste J.S."/>
            <person name="Golyshin P.N."/>
            <person name="Rojo D."/>
            <person name="Ciordia S."/>
            <person name="Mena Md.C."/>
            <person name="Ferrer M."/>
            <person name="Smedile F."/>
            <person name="Messina E."/>
            <person name="La Cono V."/>
            <person name="Yakimov M.M."/>
        </authorList>
    </citation>
    <scope>NUCLEOTIDE SEQUENCE [LARGE SCALE GENOMIC DNA]</scope>
    <source>
        <strain evidence="8 10">HTSR1</strain>
    </source>
</reference>
<accession>A0A1D8S1J9</accession>
<evidence type="ECO:0000313" key="8">
    <source>
        <dbReference type="EMBL" id="AOW79242.1"/>
    </source>
</evidence>
<dbReference type="Pfam" id="PF13370">
    <property type="entry name" value="Fer4_13"/>
    <property type="match status" value="1"/>
</dbReference>
<dbReference type="AlphaFoldDB" id="A0A1D8S1J9"/>
<evidence type="ECO:0000256" key="6">
    <source>
        <dbReference type="ARBA" id="ARBA00023014"/>
    </source>
</evidence>
<dbReference type="InterPro" id="IPR001080">
    <property type="entry name" value="3Fe4S_ferredoxin"/>
</dbReference>
<evidence type="ECO:0000313" key="10">
    <source>
        <dbReference type="Proteomes" id="UP000185608"/>
    </source>
</evidence>
<dbReference type="PRINTS" id="PR00352">
    <property type="entry name" value="3FE4SFRDOXIN"/>
</dbReference>
<protein>
    <recommendedName>
        <fullName evidence="7">Ferredoxin</fullName>
    </recommendedName>
</protein>
<evidence type="ECO:0000256" key="5">
    <source>
        <dbReference type="ARBA" id="ARBA00023004"/>
    </source>
</evidence>
<evidence type="ECO:0000256" key="1">
    <source>
        <dbReference type="ARBA" id="ARBA00001966"/>
    </source>
</evidence>
<dbReference type="RefSeq" id="WP_070365879.1">
    <property type="nucleotide sequence ID" value="NZ_CP016070.1"/>
</dbReference>
<dbReference type="EMBL" id="CP016804">
    <property type="protein sequence ID" value="APE94508.1"/>
    <property type="molecule type" value="Genomic_DNA"/>
</dbReference>
<organism evidence="8 10">
    <name type="scientific">Halodesulfurarchaeum formicicum</name>
    <dbReference type="NCBI Taxonomy" id="1873524"/>
    <lineage>
        <taxon>Archaea</taxon>
        <taxon>Methanobacteriati</taxon>
        <taxon>Methanobacteriota</taxon>
        <taxon>Stenosarchaea group</taxon>
        <taxon>Halobacteria</taxon>
        <taxon>Halobacteriales</taxon>
        <taxon>Halobacteriaceae</taxon>
        <taxon>Halodesulfurarchaeum</taxon>
    </lineage>
</organism>
<keyword evidence="4 7" id="KW-0249">Electron transport</keyword>
<dbReference type="STRING" id="1873524.HSR6_0032"/>
<evidence type="ECO:0000256" key="7">
    <source>
        <dbReference type="RuleBase" id="RU368020"/>
    </source>
</evidence>
<accession>A0A1J1A8R3</accession>
<comment type="function">
    <text evidence="7">Ferredoxins are iron-sulfur proteins that transfer electrons in a wide variety of metabolic reactions.</text>
</comment>
<dbReference type="Proteomes" id="UP000185608">
    <property type="component" value="Chromosome"/>
</dbReference>
<keyword evidence="6 7" id="KW-0411">Iron-sulfur</keyword>
<dbReference type="KEGG" id="hhsr:HSR6_0032"/>
<dbReference type="KEGG" id="halh:HTSR_0032"/>